<dbReference type="AlphaFoldDB" id="A0A6L2ZKB3"/>
<proteinExistence type="predicted"/>
<gene>
    <name evidence="1" type="ORF">MMARV_C055P1</name>
</gene>
<evidence type="ECO:0008006" key="2">
    <source>
        <dbReference type="Google" id="ProtNLM"/>
    </source>
</evidence>
<feature type="non-terminal residue" evidence="1">
    <location>
        <position position="687"/>
    </location>
</feature>
<name>A0A6L2ZKB3_9ZZZZ</name>
<dbReference type="EMBL" id="BLWB01000055">
    <property type="protein sequence ID" value="GFM95185.1"/>
    <property type="molecule type" value="Genomic_RNA"/>
</dbReference>
<comment type="caution">
    <text evidence="1">The sequence shown here is derived from an EMBL/GenBank/DDBJ whole genome shotgun (WGS) entry which is preliminary data.</text>
</comment>
<sequence>GAEFVEVKSHKEMMEDIFERLYEENICYVGKWYIKSLDEQVHHAEIAPEQYELNHLIALAEDKRVPRALVDYKLCSEQLSTQDGYGITMNDWVLALQGAEVGRGEGRSVYGRSKRYKRASGIREVLTNLVANGAERSKLIDIIHYHREEREDFVINLMTAWAHTLSQSKLSDLYFRLMRLRHRHWYSTLSRVANMVSQSSVIMGHYIPDEDRRILYDLARLANVSKTQLTVDMINNYNLYITPKPPDEVRNSVTEVLTSIIPYQGKGSIANLQPNIAEVMGTIGHLSDAVADLMPLQKKISRLSGSIYLYDLVVGKTVRQQIAVSWLLLSCAFLEKNAPSKELNLIAQTYRMIWETDNRHYRDGALWSSFMIDIIDGGEREGHDFALNVAVMLYNRNIKLNDIQRRTVEATCCLASIGSSTISYKKRFSKRVAVQLTASMPQLRSSRAVITELCTGDLGIPPQMLIWLGSRWYTRMGLLTKWIRVASGPIAETVTLCGLDWLLCHDNGSEQRLAAIAQLRRKENLPDNMVKNYYEAWSGYDASNALMSGICNYVYGTTSCAGLATLTPDFTQVVFSGKVETIMCKEGLLSDENVVEEHFNIGGARHSPVPPPDILERLKLIEETDPIKPAHTSYLEGMLNHITKDEIGRSNQWDAEFAIPQGIIGFIPTYLVPLIDWYGRYITRQGL</sequence>
<evidence type="ECO:0000313" key="1">
    <source>
        <dbReference type="EMBL" id="GFM95185.1"/>
    </source>
</evidence>
<reference evidence="1" key="1">
    <citation type="submission" date="2020-05" db="EMBL/GenBank/DDBJ databases">
        <title>Diverged and active partitiviruses in Lichen.</title>
        <authorList>
            <person name="Urayama S."/>
            <person name="Doi N."/>
            <person name="Kondo F."/>
            <person name="Chiba Y."/>
            <person name="Takaki Y."/>
            <person name="Hirai M."/>
            <person name="Minegishi Y."/>
            <person name="Hagiwara D."/>
            <person name="Nunoura T."/>
        </authorList>
    </citation>
    <scope>NUCLEOTIDE SEQUENCE</scope>
</reference>
<feature type="non-terminal residue" evidence="1">
    <location>
        <position position="1"/>
    </location>
</feature>
<organism evidence="1">
    <name type="scientific">viral metagenome</name>
    <dbReference type="NCBI Taxonomy" id="1070528"/>
    <lineage>
        <taxon>unclassified sequences</taxon>
        <taxon>metagenomes</taxon>
        <taxon>organismal metagenomes</taxon>
    </lineage>
</organism>
<protein>
    <recommendedName>
        <fullName evidence="2">RNA-directed RNA polymerase</fullName>
    </recommendedName>
</protein>
<accession>A0A6L2ZKB3</accession>